<keyword evidence="2" id="KW-1185">Reference proteome</keyword>
<organism evidence="1 2">
    <name type="scientific">Morus notabilis</name>
    <dbReference type="NCBI Taxonomy" id="981085"/>
    <lineage>
        <taxon>Eukaryota</taxon>
        <taxon>Viridiplantae</taxon>
        <taxon>Streptophyta</taxon>
        <taxon>Embryophyta</taxon>
        <taxon>Tracheophyta</taxon>
        <taxon>Spermatophyta</taxon>
        <taxon>Magnoliopsida</taxon>
        <taxon>eudicotyledons</taxon>
        <taxon>Gunneridae</taxon>
        <taxon>Pentapetalae</taxon>
        <taxon>rosids</taxon>
        <taxon>fabids</taxon>
        <taxon>Rosales</taxon>
        <taxon>Moraceae</taxon>
        <taxon>Moreae</taxon>
        <taxon>Morus</taxon>
    </lineage>
</organism>
<name>W9R2C2_9ROSA</name>
<dbReference type="AlphaFoldDB" id="W9R2C2"/>
<accession>W9R2C2</accession>
<dbReference type="EMBL" id="KE344192">
    <property type="protein sequence ID" value="EXB54589.1"/>
    <property type="molecule type" value="Genomic_DNA"/>
</dbReference>
<protein>
    <submittedName>
        <fullName evidence="1">Uncharacterized protein</fullName>
    </submittedName>
</protein>
<evidence type="ECO:0000313" key="2">
    <source>
        <dbReference type="Proteomes" id="UP000030645"/>
    </source>
</evidence>
<sequence length="100" mass="11517">MRASLQDNNHRFKTLQQHLSFKSYNVPPKQEQAILTVLGGLTHSTLTHHLRLCPNIGVDRDLRVIQKRSIGFLGLLETRVRVDNSAYIRNMLVHGWDALF</sequence>
<evidence type="ECO:0000313" key="1">
    <source>
        <dbReference type="EMBL" id="EXB54589.1"/>
    </source>
</evidence>
<reference evidence="2" key="1">
    <citation type="submission" date="2013-01" db="EMBL/GenBank/DDBJ databases">
        <title>Draft Genome Sequence of a Mulberry Tree, Morus notabilis C.K. Schneid.</title>
        <authorList>
            <person name="He N."/>
            <person name="Zhao S."/>
        </authorList>
    </citation>
    <scope>NUCLEOTIDE SEQUENCE</scope>
</reference>
<gene>
    <name evidence="1" type="ORF">L484_019159</name>
</gene>
<proteinExistence type="predicted"/>
<dbReference type="Proteomes" id="UP000030645">
    <property type="component" value="Unassembled WGS sequence"/>
</dbReference>